<dbReference type="OrthoDB" id="6166475at2"/>
<evidence type="ECO:0000313" key="3">
    <source>
        <dbReference type="EMBL" id="RUR31192.1"/>
    </source>
</evidence>
<feature type="compositionally biased region" description="Basic and acidic residues" evidence="1">
    <location>
        <begin position="99"/>
        <end position="109"/>
    </location>
</feature>
<evidence type="ECO:0000313" key="4">
    <source>
        <dbReference type="Proteomes" id="UP000287023"/>
    </source>
</evidence>
<dbReference type="EMBL" id="RZHF01000015">
    <property type="protein sequence ID" value="RUR31192.1"/>
    <property type="molecule type" value="Genomic_DNA"/>
</dbReference>
<evidence type="ECO:0000256" key="2">
    <source>
        <dbReference type="SAM" id="SignalP"/>
    </source>
</evidence>
<dbReference type="Proteomes" id="UP000287023">
    <property type="component" value="Unassembled WGS sequence"/>
</dbReference>
<organism evidence="3 4">
    <name type="scientific">Vreelandella nanhaiensis</name>
    <dbReference type="NCBI Taxonomy" id="1258546"/>
    <lineage>
        <taxon>Bacteria</taxon>
        <taxon>Pseudomonadati</taxon>
        <taxon>Pseudomonadota</taxon>
        <taxon>Gammaproteobacteria</taxon>
        <taxon>Oceanospirillales</taxon>
        <taxon>Halomonadaceae</taxon>
        <taxon>Vreelandella</taxon>
    </lineage>
</organism>
<comment type="caution">
    <text evidence="3">The sequence shown here is derived from an EMBL/GenBank/DDBJ whole genome shotgun (WGS) entry which is preliminary data.</text>
</comment>
<dbReference type="AlphaFoldDB" id="A0A3S0W7T8"/>
<evidence type="ECO:0000256" key="1">
    <source>
        <dbReference type="SAM" id="MobiDB-lite"/>
    </source>
</evidence>
<feature type="compositionally biased region" description="Basic and acidic residues" evidence="1">
    <location>
        <begin position="39"/>
        <end position="49"/>
    </location>
</feature>
<keyword evidence="4" id="KW-1185">Reference proteome</keyword>
<feature type="chain" id="PRO_5018768972" evidence="2">
    <location>
        <begin position="29"/>
        <end position="109"/>
    </location>
</feature>
<feature type="region of interest" description="Disordered" evidence="1">
    <location>
        <begin position="39"/>
        <end position="109"/>
    </location>
</feature>
<feature type="compositionally biased region" description="Low complexity" evidence="1">
    <location>
        <begin position="50"/>
        <end position="61"/>
    </location>
</feature>
<feature type="compositionally biased region" description="Polar residues" evidence="1">
    <location>
        <begin position="72"/>
        <end position="84"/>
    </location>
</feature>
<reference evidence="3 4" key="1">
    <citation type="submission" date="2018-12" db="EMBL/GenBank/DDBJ databases">
        <title>three novel Halomonas strain isolated from plants.</title>
        <authorList>
            <person name="Sun C."/>
        </authorList>
    </citation>
    <scope>NUCLEOTIDE SEQUENCE [LARGE SCALE GENOMIC DNA]</scope>
    <source>
        <strain evidence="3 4">JCM 18142</strain>
    </source>
</reference>
<name>A0A3S0W7T8_9GAMM</name>
<proteinExistence type="predicted"/>
<keyword evidence="2" id="KW-0732">Signal</keyword>
<sequence length="109" mass="11983">MMLFKDMVKKAGILGVSIGLISSPLAFAHDSIELNKDRAVGSDVIDKPHSSATSSARYSASELNHGERDRMNTNYTPTSHQDQNGGRRHNTNSYQTSDLTRDEGDGTDW</sequence>
<dbReference type="RefSeq" id="WP_127062221.1">
    <property type="nucleotide sequence ID" value="NZ_RZHF01000015.1"/>
</dbReference>
<protein>
    <submittedName>
        <fullName evidence="3">Uncharacterized protein</fullName>
    </submittedName>
</protein>
<gene>
    <name evidence="3" type="ORF">ELY38_11065</name>
</gene>
<feature type="signal peptide" evidence="2">
    <location>
        <begin position="1"/>
        <end position="28"/>
    </location>
</feature>
<accession>A0A3S0W7T8</accession>